<feature type="signal peptide" evidence="2">
    <location>
        <begin position="1"/>
        <end position="23"/>
    </location>
</feature>
<dbReference type="EMBL" id="JANGEW010000003">
    <property type="protein sequence ID" value="MCQ5341968.1"/>
    <property type="molecule type" value="Genomic_DNA"/>
</dbReference>
<sequence length="389" mass="40856">MWNKKVSCLLAVLALCGTMAAGAADYTVLEKADKVETTIYGTTQTGSLNDRIASVDKLLNGKSTVSGSLQDKANSLYKDVYGNSGSDLSLLTAVNLLQWQYSGQITTEPILVRVESMEQDIDGKTMAGSLEGRVMALRRALLGNTKYISQRVIIPANTLVTMTNLDELNSKTIQEGDVVRFTVADDVLVGDVIAIPRGMEVNGTVTKARKSGRFGKDGKIEIMYDNVRAADGSPVALMVGDKTKDQYKRTAGAVGASAAGAVILGPVGLVGGLFVHGNEVDIPAGTTMYAETKANTEVVGFKENGVMDDMETADMAASGVTVPSFNPVSDSDVDDSAADEHDSDSSGGDLQAGLKAGTVTPVDLENTNHDDEAETVVKIQSNTAGDANE</sequence>
<gene>
    <name evidence="3" type="ORF">NE675_02790</name>
</gene>
<feature type="compositionally biased region" description="Polar residues" evidence="1">
    <location>
        <begin position="378"/>
        <end position="389"/>
    </location>
</feature>
<evidence type="ECO:0000256" key="2">
    <source>
        <dbReference type="SAM" id="SignalP"/>
    </source>
</evidence>
<proteinExistence type="predicted"/>
<evidence type="ECO:0000313" key="3">
    <source>
        <dbReference type="EMBL" id="MCQ5341968.1"/>
    </source>
</evidence>
<feature type="chain" id="PRO_5047490103" evidence="2">
    <location>
        <begin position="24"/>
        <end position="389"/>
    </location>
</feature>
<name>A0ABT1SQ29_9FIRM</name>
<comment type="caution">
    <text evidence="3">The sequence shown here is derived from an EMBL/GenBank/DDBJ whole genome shotgun (WGS) entry which is preliminary data.</text>
</comment>
<keyword evidence="2" id="KW-0732">Signal</keyword>
<protein>
    <submittedName>
        <fullName evidence="3">Uncharacterized protein</fullName>
    </submittedName>
</protein>
<keyword evidence="4" id="KW-1185">Reference proteome</keyword>
<accession>A0ABT1SQ29</accession>
<dbReference type="Proteomes" id="UP001206692">
    <property type="component" value="Unassembled WGS sequence"/>
</dbReference>
<evidence type="ECO:0000313" key="4">
    <source>
        <dbReference type="Proteomes" id="UP001206692"/>
    </source>
</evidence>
<reference evidence="3 4" key="1">
    <citation type="submission" date="2022-06" db="EMBL/GenBank/DDBJ databases">
        <title>Isolation of gut microbiota from human fecal samples.</title>
        <authorList>
            <person name="Pamer E.G."/>
            <person name="Barat B."/>
            <person name="Waligurski E."/>
            <person name="Medina S."/>
            <person name="Paddock L."/>
            <person name="Mostad J."/>
        </authorList>
    </citation>
    <scope>NUCLEOTIDE SEQUENCE [LARGE SCALE GENOMIC DNA]</scope>
    <source>
        <strain evidence="3 4">DFI.1.1</strain>
    </source>
</reference>
<organism evidence="3 4">
    <name type="scientific">Megasphaera massiliensis</name>
    <dbReference type="NCBI Taxonomy" id="1232428"/>
    <lineage>
        <taxon>Bacteria</taxon>
        <taxon>Bacillati</taxon>
        <taxon>Bacillota</taxon>
        <taxon>Negativicutes</taxon>
        <taxon>Veillonellales</taxon>
        <taxon>Veillonellaceae</taxon>
        <taxon>Megasphaera</taxon>
    </lineage>
</organism>
<evidence type="ECO:0000256" key="1">
    <source>
        <dbReference type="SAM" id="MobiDB-lite"/>
    </source>
</evidence>
<dbReference type="RefSeq" id="WP_062411461.1">
    <property type="nucleotide sequence ID" value="NZ_JAJCIO010000003.1"/>
</dbReference>
<feature type="region of interest" description="Disordered" evidence="1">
    <location>
        <begin position="320"/>
        <end position="389"/>
    </location>
</feature>